<evidence type="ECO:0000259" key="1">
    <source>
        <dbReference type="Pfam" id="PF13986"/>
    </source>
</evidence>
<feature type="domain" description="DUF4224" evidence="1">
    <location>
        <begin position="6"/>
        <end position="46"/>
    </location>
</feature>
<dbReference type="Proteomes" id="UP000502549">
    <property type="component" value="Chromosome"/>
</dbReference>
<dbReference type="Pfam" id="PF13986">
    <property type="entry name" value="DUF4224"/>
    <property type="match status" value="1"/>
</dbReference>
<dbReference type="AlphaFoldDB" id="A0A7Z3BLJ2"/>
<evidence type="ECO:0000313" key="3">
    <source>
        <dbReference type="Proteomes" id="UP000502549"/>
    </source>
</evidence>
<dbReference type="KEGG" id="pmui:G4G71_14525"/>
<name>A0A7Z3BLJ2_9PSED</name>
<gene>
    <name evidence="2" type="ORF">G4G71_14525</name>
</gene>
<dbReference type="RefSeq" id="WP_169938644.1">
    <property type="nucleotide sequence ID" value="NZ_CP048833.1"/>
</dbReference>
<keyword evidence="3" id="KW-1185">Reference proteome</keyword>
<sequence>MEPIVFLTHEEICQLTGARTKAGQVRVLKQNGIKHTIKMNGWPCVISANLLPAKGRQAEETPKWTPRKAS</sequence>
<protein>
    <submittedName>
        <fullName evidence="2">DUF4224 domain-containing protein</fullName>
    </submittedName>
</protein>
<evidence type="ECO:0000313" key="2">
    <source>
        <dbReference type="EMBL" id="QJP09032.1"/>
    </source>
</evidence>
<dbReference type="EMBL" id="CP048833">
    <property type="protein sequence ID" value="QJP09032.1"/>
    <property type="molecule type" value="Genomic_DNA"/>
</dbReference>
<dbReference type="InterPro" id="IPR025319">
    <property type="entry name" value="DUF4224"/>
</dbReference>
<proteinExistence type="predicted"/>
<reference evidence="2 3" key="1">
    <citation type="submission" date="2020-02" db="EMBL/GenBank/DDBJ databases">
        <title>Complete genome sequence of Pseudomonas multiresinivorans ORNL1.</title>
        <authorList>
            <person name="Podar M."/>
        </authorList>
    </citation>
    <scope>NUCLEOTIDE SEQUENCE [LARGE SCALE GENOMIC DNA]</scope>
    <source>
        <strain evidence="3">populi</strain>
    </source>
</reference>
<accession>A0A7Z3BLJ2</accession>
<organism evidence="2 3">
    <name type="scientific">Pseudomonas multiresinivorans</name>
    <dbReference type="NCBI Taxonomy" id="95301"/>
    <lineage>
        <taxon>Bacteria</taxon>
        <taxon>Pseudomonadati</taxon>
        <taxon>Pseudomonadota</taxon>
        <taxon>Gammaproteobacteria</taxon>
        <taxon>Pseudomonadales</taxon>
        <taxon>Pseudomonadaceae</taxon>
        <taxon>Pseudomonas</taxon>
    </lineage>
</organism>